<dbReference type="EMBL" id="CM046115">
    <property type="protein sequence ID" value="KAI8440895.1"/>
    <property type="molecule type" value="Genomic_DNA"/>
</dbReference>
<evidence type="ECO:0000313" key="2">
    <source>
        <dbReference type="Proteomes" id="UP001064048"/>
    </source>
</evidence>
<protein>
    <submittedName>
        <fullName evidence="1">Uncharacterized protein</fullName>
    </submittedName>
</protein>
<proteinExistence type="predicted"/>
<reference evidence="1 2" key="1">
    <citation type="journal article" date="2022" name="Genome Biol. Evol.">
        <title>The Spruce Budworm Genome: Reconstructing the Evolutionary History of Antifreeze Proteins.</title>
        <authorList>
            <person name="Beliveau C."/>
            <person name="Gagne P."/>
            <person name="Picq S."/>
            <person name="Vernygora O."/>
            <person name="Keeling C.I."/>
            <person name="Pinkney K."/>
            <person name="Doucet D."/>
            <person name="Wen F."/>
            <person name="Johnston J.S."/>
            <person name="Maaroufi H."/>
            <person name="Boyle B."/>
            <person name="Laroche J."/>
            <person name="Dewar K."/>
            <person name="Juretic N."/>
            <person name="Blackburn G."/>
            <person name="Nisole A."/>
            <person name="Brunet B."/>
            <person name="Brandao M."/>
            <person name="Lumley L."/>
            <person name="Duan J."/>
            <person name="Quan G."/>
            <person name="Lucarotti C.J."/>
            <person name="Roe A.D."/>
            <person name="Sperling F.A.H."/>
            <person name="Levesque R.C."/>
            <person name="Cusson M."/>
        </authorList>
    </citation>
    <scope>NUCLEOTIDE SEQUENCE [LARGE SCALE GENOMIC DNA]</scope>
    <source>
        <strain evidence="1">Glfc:IPQL:Cfum</strain>
    </source>
</reference>
<comment type="caution">
    <text evidence="1">The sequence shown here is derived from an EMBL/GenBank/DDBJ whole genome shotgun (WGS) entry which is preliminary data.</text>
</comment>
<sequence length="1526" mass="172030">MASSKIPSPPWWDAECTAAIKERKNAERKYNDSGLSEDFIDFQKISARTKRLLKKAKKKGWKGFCESLNPRTPPSLRARPSRQPFTFYELELALDGLRNSSPGEDGIPYIFIRKLSRFAKDHLLNLFNLFFVSGEIPEAWKTQIVIPILKSCKNPQEANSYRPIALSATIGKILEHLVKNRLEWFVEKNNLLANTQFGFRKGKSTIDNLSILTSDIRLALSKKHHVVGCFLDVSAAYDNVLLPMLRAKMLQLSIPVRIVHFICKLFMGRIIKIRTGNSFYTPLTLWQGLPQGSVLSPLLYNLYTYDIEQSVSPFCNILQYADDLALYTVTQSFDEASSKLNEALRYLKVWLDDHGLSLSPSKSCTVTFSRNRSIPNIDINYEYEVIPCKDSVKFLGVFLDSKMTGVPHLEHITGKCERGINVLRALSGVWWGAHPYCQKLLYNAIIRSQIDYASLVVEPCNKNALKKLDLIQAKCLRIALGAMKSSPKNAMQVECLDPPLSLRRQYLADRFLFRACSVSNHPLIPRLEALSLEVSENTYWTHKETPRYIVSYSKLKNLSSPLYTTYMNPIFEADYESLIYSPKVILDFGIDKDNASKIDPNGFVGSAVWIPKYQIALTQKGPAQSSVFTGESIAILEAIKFSESHSVPKILIFSDAKSCLQAIVGNHFKMKTKLPIILKIKEALNRCEKKGLEVTLVWIPGHCGIVGNERADMWAKEAITIGCQDYKTILPSDLMMSARTDLRVSWQNMWNLSRHQKGRHYGNIQPLIPRKPWFYHFRSASKWVTSTICRLRLGHVCTPVFLSKIRVRDNSLCECGLDEVLQNSLGTIPLRTGCIIIAAVEIFQASVGIPSLIFSPEEQKDDKCFIYLSSLRSVVSTRDVLCEDVLMKLISWFIKNRFLATHSRTFLMETQPKAIRGAVVPTAIELQRKMYEQSAVAVMLQLECSPSVMALTDIDDEEWFNPVIVKAKVIMQKLWLEKIDWDVCPPEEITSEWLHFASSLDNMQTINLSRNIPVPDDTAAVQLIGFADASSSTGYGLKAETAKQLMVPCHLKESLPVDRFRKPLMPVTASDTNDFSYITPGHFLIGTALTCLPEENSSNIGHDEDDSEDVAEIEAKYFQILTVINEAIKVKSSPGRRQHCLQSKIAHYSYRNIHRKIHIPVGRCGTSDPTVAEFLLFLEKRALALENAELAPQKATRLAIHAAAVETPSSPGCRYCIQLADEDFNIPSEINMLMGADVFFQVLLPSHQPPAAATKVSTGAQRSRQQSQSMPEPSSQHTHTWGLQSAACDKVSLHCQVCHDTNADINSTLKSFWKTEDVPEVFKETKSEFELCEQTFQDTVKLNNNKFQVDLPLKLPLTEVNQALGNSFDLALPVIVKAKVIMQKLWLEKIDWDVCPPEEITSEWLHFASSLDNMQTINLSRNIPVPDDTAAVQLIGFADASSSTGYGCCIYLRVVELTGLRVIQELCERWRWLYVSTHENPADYISRGMDPQELAASATWEYQCDNTIVLPENLPELKPSSAISTT</sequence>
<accession>A0ACC0KX58</accession>
<name>A0ACC0KX58_CHOFU</name>
<organism evidence="1 2">
    <name type="scientific">Choristoneura fumiferana</name>
    <name type="common">Spruce budworm moth</name>
    <name type="synonym">Archips fumiferana</name>
    <dbReference type="NCBI Taxonomy" id="7141"/>
    <lineage>
        <taxon>Eukaryota</taxon>
        <taxon>Metazoa</taxon>
        <taxon>Ecdysozoa</taxon>
        <taxon>Arthropoda</taxon>
        <taxon>Hexapoda</taxon>
        <taxon>Insecta</taxon>
        <taxon>Pterygota</taxon>
        <taxon>Neoptera</taxon>
        <taxon>Endopterygota</taxon>
        <taxon>Lepidoptera</taxon>
        <taxon>Glossata</taxon>
        <taxon>Ditrysia</taxon>
        <taxon>Tortricoidea</taxon>
        <taxon>Tortricidae</taxon>
        <taxon>Tortricinae</taxon>
        <taxon>Choristoneura</taxon>
    </lineage>
</organism>
<keyword evidence="2" id="KW-1185">Reference proteome</keyword>
<gene>
    <name evidence="1" type="ORF">MSG28_009195</name>
</gene>
<evidence type="ECO:0000313" key="1">
    <source>
        <dbReference type="EMBL" id="KAI8440895.1"/>
    </source>
</evidence>
<dbReference type="Proteomes" id="UP001064048">
    <property type="component" value="Chromosome 15"/>
</dbReference>